<accession>A0A9D1QCH8</accession>
<comment type="caution">
    <text evidence="5">The sequence shown here is derived from an EMBL/GenBank/DDBJ whole genome shotgun (WGS) entry which is preliminary data.</text>
</comment>
<dbReference type="Pfam" id="PF00465">
    <property type="entry name" value="Fe-ADH"/>
    <property type="match status" value="1"/>
</dbReference>
<dbReference type="GO" id="GO:1990362">
    <property type="term" value="F:butanol dehydrogenase (NAD+) activity"/>
    <property type="evidence" value="ECO:0007669"/>
    <property type="project" value="InterPro"/>
</dbReference>
<organism evidence="5 6">
    <name type="scientific">Candidatus Rikenella faecigallinarum</name>
    <dbReference type="NCBI Taxonomy" id="2838745"/>
    <lineage>
        <taxon>Bacteria</taxon>
        <taxon>Pseudomonadati</taxon>
        <taxon>Bacteroidota</taxon>
        <taxon>Bacteroidia</taxon>
        <taxon>Bacteroidales</taxon>
        <taxon>Rikenellaceae</taxon>
        <taxon>Rikenella</taxon>
    </lineage>
</organism>
<evidence type="ECO:0000259" key="4">
    <source>
        <dbReference type="Pfam" id="PF25137"/>
    </source>
</evidence>
<dbReference type="CDD" id="cd08187">
    <property type="entry name" value="BDH"/>
    <property type="match status" value="1"/>
</dbReference>
<feature type="domain" description="Fe-containing alcohol dehydrogenase-like C-terminal" evidence="4">
    <location>
        <begin position="186"/>
        <end position="380"/>
    </location>
</feature>
<dbReference type="Pfam" id="PF25137">
    <property type="entry name" value="ADH_Fe_C"/>
    <property type="match status" value="1"/>
</dbReference>
<evidence type="ECO:0000313" key="5">
    <source>
        <dbReference type="EMBL" id="HIW10221.1"/>
    </source>
</evidence>
<evidence type="ECO:0000259" key="3">
    <source>
        <dbReference type="Pfam" id="PF00465"/>
    </source>
</evidence>
<reference evidence="5" key="2">
    <citation type="submission" date="2021-04" db="EMBL/GenBank/DDBJ databases">
        <authorList>
            <person name="Gilroy R."/>
        </authorList>
    </citation>
    <scope>NUCLEOTIDE SEQUENCE</scope>
    <source>
        <strain evidence="5">ChiBcec15-1070</strain>
    </source>
</reference>
<keyword evidence="2" id="KW-0560">Oxidoreductase</keyword>
<dbReference type="Gene3D" id="1.20.1090.10">
    <property type="entry name" value="Dehydroquinate synthase-like - alpha domain"/>
    <property type="match status" value="1"/>
</dbReference>
<evidence type="ECO:0000256" key="1">
    <source>
        <dbReference type="ARBA" id="ARBA00007358"/>
    </source>
</evidence>
<dbReference type="AlphaFoldDB" id="A0A9D1QCH8"/>
<gene>
    <name evidence="5" type="ORF">H9888_01850</name>
</gene>
<dbReference type="GO" id="GO:0005829">
    <property type="term" value="C:cytosol"/>
    <property type="evidence" value="ECO:0007669"/>
    <property type="project" value="TreeGrafter"/>
</dbReference>
<dbReference type="PANTHER" id="PTHR43633">
    <property type="entry name" value="ALCOHOL DEHYDROGENASE YQHD"/>
    <property type="match status" value="1"/>
</dbReference>
<sequence>MNNFSFQNPTKLIFGKGSIAKLATELPADAKIMMTYGGGSIRRNGVYDQVMAALKGRSVVEFGGIEPNPQYETLMRAITLARQEGVTFLLAVGGGSVIDGTKFIATALKYNGDPWEFMVDPSKAVDAMPLATVLTLPATGSEMNNGAVVSRKEFNEKLAFHNPKGFPQFSILDPEVCYSLPKQQVINGIVDSFAHTLEQYLTFNTQSMVMDRWAEGLLQTLVELGPKLVERHDQYDEVANFMLTATMALNGFIAMGVPQDWATHMIGHELTALHGLDHGVTLAIVFPGVMSVMRREKFDKLVQYAERVWGATGTPEEKAQAAIDKTDAFFRSLGMKTRLSEHGVGQETIDFIVDRFRKRGWNLGETGKVTPERVAEILRERM</sequence>
<evidence type="ECO:0000313" key="6">
    <source>
        <dbReference type="Proteomes" id="UP000823926"/>
    </source>
</evidence>
<comment type="similarity">
    <text evidence="1">Belongs to the iron-containing alcohol dehydrogenase family.</text>
</comment>
<protein>
    <submittedName>
        <fullName evidence="5">Iron-containing alcohol dehydrogenase</fullName>
    </submittedName>
</protein>
<dbReference type="GO" id="GO:0008106">
    <property type="term" value="F:alcohol dehydrogenase (NADP+) activity"/>
    <property type="evidence" value="ECO:0007669"/>
    <property type="project" value="TreeGrafter"/>
</dbReference>
<dbReference type="GO" id="GO:0046872">
    <property type="term" value="F:metal ion binding"/>
    <property type="evidence" value="ECO:0007669"/>
    <property type="project" value="InterPro"/>
</dbReference>
<dbReference type="InterPro" id="IPR018211">
    <property type="entry name" value="ADH_Fe_CS"/>
</dbReference>
<dbReference type="FunFam" id="3.40.50.1970:FF:000003">
    <property type="entry name" value="Alcohol dehydrogenase, iron-containing"/>
    <property type="match status" value="1"/>
</dbReference>
<dbReference type="InterPro" id="IPR056798">
    <property type="entry name" value="ADH_Fe_C"/>
</dbReference>
<name>A0A9D1QCH8_9BACT</name>
<dbReference type="EMBL" id="DXHL01000007">
    <property type="protein sequence ID" value="HIW10221.1"/>
    <property type="molecule type" value="Genomic_DNA"/>
</dbReference>
<dbReference type="PANTHER" id="PTHR43633:SF1">
    <property type="entry name" value="ALCOHOL DEHYDROGENASE YQHD"/>
    <property type="match status" value="1"/>
</dbReference>
<feature type="domain" description="Alcohol dehydrogenase iron-type/glycerol dehydrogenase GldA" evidence="3">
    <location>
        <begin position="9"/>
        <end position="174"/>
    </location>
</feature>
<dbReference type="GO" id="GO:1990002">
    <property type="term" value="F:methylglyoxal reductase (NADPH) (acetol producing) activity"/>
    <property type="evidence" value="ECO:0007669"/>
    <property type="project" value="TreeGrafter"/>
</dbReference>
<dbReference type="SUPFAM" id="SSF56796">
    <property type="entry name" value="Dehydroquinate synthase-like"/>
    <property type="match status" value="1"/>
</dbReference>
<dbReference type="PROSITE" id="PS00060">
    <property type="entry name" value="ADH_IRON_2"/>
    <property type="match status" value="1"/>
</dbReference>
<dbReference type="InterPro" id="IPR044731">
    <property type="entry name" value="BDH-like"/>
</dbReference>
<reference evidence="5" key="1">
    <citation type="journal article" date="2021" name="PeerJ">
        <title>Extensive microbial diversity within the chicken gut microbiome revealed by metagenomics and culture.</title>
        <authorList>
            <person name="Gilroy R."/>
            <person name="Ravi A."/>
            <person name="Getino M."/>
            <person name="Pursley I."/>
            <person name="Horton D.L."/>
            <person name="Alikhan N.F."/>
            <person name="Baker D."/>
            <person name="Gharbi K."/>
            <person name="Hall N."/>
            <person name="Watson M."/>
            <person name="Adriaenssens E.M."/>
            <person name="Foster-Nyarko E."/>
            <person name="Jarju S."/>
            <person name="Secka A."/>
            <person name="Antonio M."/>
            <person name="Oren A."/>
            <person name="Chaudhuri R.R."/>
            <person name="La Ragione R."/>
            <person name="Hildebrand F."/>
            <person name="Pallen M.J."/>
        </authorList>
    </citation>
    <scope>NUCLEOTIDE SEQUENCE</scope>
    <source>
        <strain evidence="5">ChiBcec15-1070</strain>
    </source>
</reference>
<dbReference type="InterPro" id="IPR001670">
    <property type="entry name" value="ADH_Fe/GldA"/>
</dbReference>
<proteinExistence type="inferred from homology"/>
<dbReference type="Proteomes" id="UP000823926">
    <property type="component" value="Unassembled WGS sequence"/>
</dbReference>
<evidence type="ECO:0000256" key="2">
    <source>
        <dbReference type="ARBA" id="ARBA00023002"/>
    </source>
</evidence>
<dbReference type="Gene3D" id="3.40.50.1970">
    <property type="match status" value="1"/>
</dbReference>